<dbReference type="Gene3D" id="3.40.50.1110">
    <property type="entry name" value="SGNH hydrolase"/>
    <property type="match status" value="1"/>
</dbReference>
<dbReference type="InterPro" id="IPR036514">
    <property type="entry name" value="SGNH_hydro_sf"/>
</dbReference>
<feature type="domain" description="SGNH hydrolase-type esterase" evidence="1">
    <location>
        <begin position="32"/>
        <end position="213"/>
    </location>
</feature>
<dbReference type="CDD" id="cd01832">
    <property type="entry name" value="SGNH_hydrolase_like_1"/>
    <property type="match status" value="1"/>
</dbReference>
<dbReference type="GO" id="GO:0016787">
    <property type="term" value="F:hydrolase activity"/>
    <property type="evidence" value="ECO:0007669"/>
    <property type="project" value="UniProtKB-KW"/>
</dbReference>
<gene>
    <name evidence="2" type="ORF">GCM10009119_31070</name>
</gene>
<proteinExistence type="predicted"/>
<dbReference type="SUPFAM" id="SSF52266">
    <property type="entry name" value="SGNH hydrolase"/>
    <property type="match status" value="1"/>
</dbReference>
<dbReference type="InterPro" id="IPR013830">
    <property type="entry name" value="SGNH_hydro"/>
</dbReference>
<keyword evidence="3" id="KW-1185">Reference proteome</keyword>
<dbReference type="Pfam" id="PF13472">
    <property type="entry name" value="Lipase_GDSL_2"/>
    <property type="match status" value="1"/>
</dbReference>
<dbReference type="Proteomes" id="UP001500469">
    <property type="component" value="Unassembled WGS sequence"/>
</dbReference>
<protein>
    <submittedName>
        <fullName evidence="2">SGNH/GDSL hydrolase family protein</fullName>
    </submittedName>
</protein>
<organism evidence="2 3">
    <name type="scientific">Algoriphagus jejuensis</name>
    <dbReference type="NCBI Taxonomy" id="419934"/>
    <lineage>
        <taxon>Bacteria</taxon>
        <taxon>Pseudomonadati</taxon>
        <taxon>Bacteroidota</taxon>
        <taxon>Cytophagia</taxon>
        <taxon>Cytophagales</taxon>
        <taxon>Cyclobacteriaceae</taxon>
        <taxon>Algoriphagus</taxon>
    </lineage>
</organism>
<accession>A0ABN1N376</accession>
<evidence type="ECO:0000313" key="2">
    <source>
        <dbReference type="EMBL" id="GAA0880137.1"/>
    </source>
</evidence>
<name>A0ABN1N376_9BACT</name>
<dbReference type="RefSeq" id="WP_343853211.1">
    <property type="nucleotide sequence ID" value="NZ_BAAAFI010000040.1"/>
</dbReference>
<keyword evidence="2" id="KW-0378">Hydrolase</keyword>
<comment type="caution">
    <text evidence="2">The sequence shown here is derived from an EMBL/GenBank/DDBJ whole genome shotgun (WGS) entry which is preliminary data.</text>
</comment>
<sequence>MSFLISIFQLSLTILAMSEHSLQNQKPLTYLALGDSYTIGEGVAEKDRYPVQLVRALNSMGNDTWSDPQIIAKTGWTVDELQAGIDGSETNPQGYDLVTLLIGVNNQYRGRSVAEFEKEFEALLTRAIGFARGKKDHVVVVSIPDWGVTPFALNKGSDQKKVAVEIDAYNAAKKAVCSQLGVAFVEITADYRAIGFQPEMVVEDELHPSGLVYSRWTQKLLTQVQEIKF</sequence>
<reference evidence="2 3" key="1">
    <citation type="journal article" date="2019" name="Int. J. Syst. Evol. Microbiol.">
        <title>The Global Catalogue of Microorganisms (GCM) 10K type strain sequencing project: providing services to taxonomists for standard genome sequencing and annotation.</title>
        <authorList>
            <consortium name="The Broad Institute Genomics Platform"/>
            <consortium name="The Broad Institute Genome Sequencing Center for Infectious Disease"/>
            <person name="Wu L."/>
            <person name="Ma J."/>
        </authorList>
    </citation>
    <scope>NUCLEOTIDE SEQUENCE [LARGE SCALE GENOMIC DNA]</scope>
    <source>
        <strain evidence="2 3">JCM 16112</strain>
    </source>
</reference>
<evidence type="ECO:0000259" key="1">
    <source>
        <dbReference type="Pfam" id="PF13472"/>
    </source>
</evidence>
<dbReference type="EMBL" id="BAAAFI010000040">
    <property type="protein sequence ID" value="GAA0880137.1"/>
    <property type="molecule type" value="Genomic_DNA"/>
</dbReference>
<evidence type="ECO:0000313" key="3">
    <source>
        <dbReference type="Proteomes" id="UP001500469"/>
    </source>
</evidence>